<dbReference type="Proteomes" id="UP000821853">
    <property type="component" value="Chromosome 3"/>
</dbReference>
<reference evidence="1 2" key="1">
    <citation type="journal article" date="2020" name="Cell">
        <title>Large-Scale Comparative Analyses of Tick Genomes Elucidate Their Genetic Diversity and Vector Capacities.</title>
        <authorList>
            <consortium name="Tick Genome and Microbiome Consortium (TIGMIC)"/>
            <person name="Jia N."/>
            <person name="Wang J."/>
            <person name="Shi W."/>
            <person name="Du L."/>
            <person name="Sun Y."/>
            <person name="Zhan W."/>
            <person name="Jiang J.F."/>
            <person name="Wang Q."/>
            <person name="Zhang B."/>
            <person name="Ji P."/>
            <person name="Bell-Sakyi L."/>
            <person name="Cui X.M."/>
            <person name="Yuan T.T."/>
            <person name="Jiang B.G."/>
            <person name="Yang W.F."/>
            <person name="Lam T.T."/>
            <person name="Chang Q.C."/>
            <person name="Ding S.J."/>
            <person name="Wang X.J."/>
            <person name="Zhu J.G."/>
            <person name="Ruan X.D."/>
            <person name="Zhao L."/>
            <person name="Wei J.T."/>
            <person name="Ye R.Z."/>
            <person name="Que T.C."/>
            <person name="Du C.H."/>
            <person name="Zhou Y.H."/>
            <person name="Cheng J.X."/>
            <person name="Dai P.F."/>
            <person name="Guo W.B."/>
            <person name="Han X.H."/>
            <person name="Huang E.J."/>
            <person name="Li L.F."/>
            <person name="Wei W."/>
            <person name="Gao Y.C."/>
            <person name="Liu J.Z."/>
            <person name="Shao H.Z."/>
            <person name="Wang X."/>
            <person name="Wang C.C."/>
            <person name="Yang T.C."/>
            <person name="Huo Q.B."/>
            <person name="Li W."/>
            <person name="Chen H.Y."/>
            <person name="Chen S.E."/>
            <person name="Zhou L.G."/>
            <person name="Ni X.B."/>
            <person name="Tian J.H."/>
            <person name="Sheng Y."/>
            <person name="Liu T."/>
            <person name="Pan Y.S."/>
            <person name="Xia L.Y."/>
            <person name="Li J."/>
            <person name="Zhao F."/>
            <person name="Cao W.C."/>
        </authorList>
    </citation>
    <scope>NUCLEOTIDE SEQUENCE [LARGE SCALE GENOMIC DNA]</scope>
    <source>
        <strain evidence="1">HaeL-2018</strain>
    </source>
</reference>
<gene>
    <name evidence="1" type="ORF">HPB48_020499</name>
</gene>
<evidence type="ECO:0000313" key="2">
    <source>
        <dbReference type="Proteomes" id="UP000821853"/>
    </source>
</evidence>
<proteinExistence type="predicted"/>
<dbReference type="EMBL" id="JABSTR010000005">
    <property type="protein sequence ID" value="KAH9372050.1"/>
    <property type="molecule type" value="Genomic_DNA"/>
</dbReference>
<name>A0A9J6G9A8_HAELO</name>
<evidence type="ECO:0008006" key="3">
    <source>
        <dbReference type="Google" id="ProtNLM"/>
    </source>
</evidence>
<keyword evidence="2" id="KW-1185">Reference proteome</keyword>
<comment type="caution">
    <text evidence="1">The sequence shown here is derived from an EMBL/GenBank/DDBJ whole genome shotgun (WGS) entry which is preliminary data.</text>
</comment>
<dbReference type="AlphaFoldDB" id="A0A9J6G9A8"/>
<sequence>MDILCKGKATPSTLHPAEKSRKVFLAFDQSHIIKNVRSQFFCWDIGGNKQISLAWPKLLYKMH</sequence>
<dbReference type="VEuPathDB" id="VectorBase:HLOH_046190"/>
<protein>
    <recommendedName>
        <fullName evidence="3">Transposase</fullName>
    </recommendedName>
</protein>
<dbReference type="OrthoDB" id="10456764at2759"/>
<organism evidence="1 2">
    <name type="scientific">Haemaphysalis longicornis</name>
    <name type="common">Bush tick</name>
    <dbReference type="NCBI Taxonomy" id="44386"/>
    <lineage>
        <taxon>Eukaryota</taxon>
        <taxon>Metazoa</taxon>
        <taxon>Ecdysozoa</taxon>
        <taxon>Arthropoda</taxon>
        <taxon>Chelicerata</taxon>
        <taxon>Arachnida</taxon>
        <taxon>Acari</taxon>
        <taxon>Parasitiformes</taxon>
        <taxon>Ixodida</taxon>
        <taxon>Ixodoidea</taxon>
        <taxon>Ixodidae</taxon>
        <taxon>Haemaphysalinae</taxon>
        <taxon>Haemaphysalis</taxon>
    </lineage>
</organism>
<accession>A0A9J6G9A8</accession>
<evidence type="ECO:0000313" key="1">
    <source>
        <dbReference type="EMBL" id="KAH9372050.1"/>
    </source>
</evidence>